<evidence type="ECO:0000259" key="6">
    <source>
        <dbReference type="PROSITE" id="PS50011"/>
    </source>
</evidence>
<dbReference type="InterPro" id="IPR000719">
    <property type="entry name" value="Prot_kinase_dom"/>
</dbReference>
<dbReference type="InParanoid" id="A0A165FHM6"/>
<keyword evidence="8" id="KW-1185">Reference proteome</keyword>
<sequence>MEHQVPFVVKLRWSFQDEKALYIVLIDRCEENLRMRLERSGVLHPGNAKMCAAEMVYALTALHAIGIVHRDLKPESVLIQPDGHIALTDFGYAQINPIGKQDVAVDKDAPSAAPTKGIYRAPEVIMGWAHDAAVDWWGFGLILCFMLTGSHPFLAVDDSASLHETISESKVLHGKLMPCLPEMVSSEALDLITQCLERNPALRLSDEAVKQHSFFATVYVICP</sequence>
<dbReference type="Gene3D" id="3.30.200.20">
    <property type="entry name" value="Phosphorylase Kinase, domain 1"/>
    <property type="match status" value="1"/>
</dbReference>
<feature type="domain" description="Protein kinase" evidence="6">
    <location>
        <begin position="1"/>
        <end position="215"/>
    </location>
</feature>
<dbReference type="PROSITE" id="PS50011">
    <property type="entry name" value="PROTEIN_KINASE_DOM"/>
    <property type="match status" value="1"/>
</dbReference>
<accession>A0A165FHM6</accession>
<evidence type="ECO:0000256" key="3">
    <source>
        <dbReference type="ARBA" id="ARBA00022741"/>
    </source>
</evidence>
<dbReference type="GO" id="GO:0005524">
    <property type="term" value="F:ATP binding"/>
    <property type="evidence" value="ECO:0007669"/>
    <property type="project" value="UniProtKB-KW"/>
</dbReference>
<dbReference type="SMART" id="SM00220">
    <property type="entry name" value="S_TKc"/>
    <property type="match status" value="1"/>
</dbReference>
<proteinExistence type="predicted"/>
<keyword evidence="1" id="KW-0723">Serine/threonine-protein kinase</keyword>
<gene>
    <name evidence="7" type="ORF">LAESUDRAFT_696382</name>
</gene>
<keyword evidence="3" id="KW-0547">Nucleotide-binding</keyword>
<dbReference type="GO" id="GO:0004674">
    <property type="term" value="F:protein serine/threonine kinase activity"/>
    <property type="evidence" value="ECO:0007669"/>
    <property type="project" value="UniProtKB-KW"/>
</dbReference>
<dbReference type="STRING" id="1314785.A0A165FHM6"/>
<protein>
    <submittedName>
        <fullName evidence="7">Kinase-like protein</fullName>
    </submittedName>
</protein>
<dbReference type="PANTHER" id="PTHR24351">
    <property type="entry name" value="RIBOSOMAL PROTEIN S6 KINASE"/>
    <property type="match status" value="1"/>
</dbReference>
<reference evidence="7 8" key="1">
    <citation type="journal article" date="2016" name="Mol. Biol. Evol.">
        <title>Comparative Genomics of Early-Diverging Mushroom-Forming Fungi Provides Insights into the Origins of Lignocellulose Decay Capabilities.</title>
        <authorList>
            <person name="Nagy L.G."/>
            <person name="Riley R."/>
            <person name="Tritt A."/>
            <person name="Adam C."/>
            <person name="Daum C."/>
            <person name="Floudas D."/>
            <person name="Sun H."/>
            <person name="Yadav J.S."/>
            <person name="Pangilinan J."/>
            <person name="Larsson K.H."/>
            <person name="Matsuura K."/>
            <person name="Barry K."/>
            <person name="Labutti K."/>
            <person name="Kuo R."/>
            <person name="Ohm R.A."/>
            <person name="Bhattacharya S.S."/>
            <person name="Shirouzu T."/>
            <person name="Yoshinaga Y."/>
            <person name="Martin F.M."/>
            <person name="Grigoriev I.V."/>
            <person name="Hibbett D.S."/>
        </authorList>
    </citation>
    <scope>NUCLEOTIDE SEQUENCE [LARGE SCALE GENOMIC DNA]</scope>
    <source>
        <strain evidence="7 8">93-53</strain>
    </source>
</reference>
<evidence type="ECO:0000256" key="1">
    <source>
        <dbReference type="ARBA" id="ARBA00022527"/>
    </source>
</evidence>
<dbReference type="SUPFAM" id="SSF56112">
    <property type="entry name" value="Protein kinase-like (PK-like)"/>
    <property type="match status" value="1"/>
</dbReference>
<dbReference type="EMBL" id="KV427613">
    <property type="protein sequence ID" value="KZT08985.1"/>
    <property type="molecule type" value="Genomic_DNA"/>
</dbReference>
<dbReference type="Gene3D" id="1.10.510.10">
    <property type="entry name" value="Transferase(Phosphotransferase) domain 1"/>
    <property type="match status" value="1"/>
</dbReference>
<keyword evidence="4 7" id="KW-0418">Kinase</keyword>
<evidence type="ECO:0000256" key="5">
    <source>
        <dbReference type="ARBA" id="ARBA00022840"/>
    </source>
</evidence>
<dbReference type="PIRSF" id="PIRSF000654">
    <property type="entry name" value="Integrin-linked_kinase"/>
    <property type="match status" value="1"/>
</dbReference>
<evidence type="ECO:0000256" key="2">
    <source>
        <dbReference type="ARBA" id="ARBA00022679"/>
    </source>
</evidence>
<evidence type="ECO:0000256" key="4">
    <source>
        <dbReference type="ARBA" id="ARBA00022777"/>
    </source>
</evidence>
<dbReference type="Proteomes" id="UP000076871">
    <property type="component" value="Unassembled WGS sequence"/>
</dbReference>
<dbReference type="Pfam" id="PF00069">
    <property type="entry name" value="Pkinase"/>
    <property type="match status" value="1"/>
</dbReference>
<organism evidence="7 8">
    <name type="scientific">Laetiporus sulphureus 93-53</name>
    <dbReference type="NCBI Taxonomy" id="1314785"/>
    <lineage>
        <taxon>Eukaryota</taxon>
        <taxon>Fungi</taxon>
        <taxon>Dikarya</taxon>
        <taxon>Basidiomycota</taxon>
        <taxon>Agaricomycotina</taxon>
        <taxon>Agaricomycetes</taxon>
        <taxon>Polyporales</taxon>
        <taxon>Laetiporus</taxon>
    </lineage>
</organism>
<dbReference type="OrthoDB" id="347657at2759"/>
<evidence type="ECO:0000313" key="7">
    <source>
        <dbReference type="EMBL" id="KZT08985.1"/>
    </source>
</evidence>
<dbReference type="GeneID" id="63823297"/>
<keyword evidence="2" id="KW-0808">Transferase</keyword>
<name>A0A165FHM6_9APHY</name>
<keyword evidence="5" id="KW-0067">ATP-binding</keyword>
<dbReference type="RefSeq" id="XP_040766725.1">
    <property type="nucleotide sequence ID" value="XM_040906268.1"/>
</dbReference>
<dbReference type="InterPro" id="IPR011009">
    <property type="entry name" value="Kinase-like_dom_sf"/>
</dbReference>
<evidence type="ECO:0000313" key="8">
    <source>
        <dbReference type="Proteomes" id="UP000076871"/>
    </source>
</evidence>
<dbReference type="AlphaFoldDB" id="A0A165FHM6"/>